<dbReference type="Gene3D" id="1.10.10.1100">
    <property type="entry name" value="BFD-like [2Fe-2S]-binding domain"/>
    <property type="match status" value="1"/>
</dbReference>
<keyword evidence="3" id="KW-0560">Oxidoreductase</keyword>
<dbReference type="GO" id="GO:0016491">
    <property type="term" value="F:oxidoreductase activity"/>
    <property type="evidence" value="ECO:0007669"/>
    <property type="project" value="UniProtKB-KW"/>
</dbReference>
<protein>
    <submittedName>
        <fullName evidence="7">Assimilatory nitrate reductase catalytic subunit</fullName>
    </submittedName>
</protein>
<evidence type="ECO:0000313" key="7">
    <source>
        <dbReference type="EMBL" id="PZW43031.1"/>
    </source>
</evidence>
<feature type="domain" description="4Fe-4S Mo/W bis-MGD-type" evidence="6">
    <location>
        <begin position="6"/>
        <end position="58"/>
    </location>
</feature>
<sequence length="853" mass="88285">MDGTSFPATRTTCPYCGVGCGVLARPSGPIAGDPAHPANQGRLCSKGAALGETLDLPDRQLFPEVDGKRASWDAALDAVAEGFRTALAERGPEGVALYVSGQLLTEDYYAANKFAKGVLGTANIDSNSRLCMASAVAAHTRAWGEDVVPGCYEDIELADLVVLVGSNLAWCHPVLHQRLLAARAARPEMQIVVIDPRRTATAEGAELHLPLRPGSDVALFAALLTHLADQGHDAPDAAEAVSEARRIDAPALTGLDPALIARFCTMFAATERVVTLFSMGVNQSVAGADKANAIINCHLLTGRIGKPGAAPFSLTGQPNAMGGREVGALATMLAGHLRFSEPAEHAAVAAAWGAPALPRKPGMIATEIFAALGQGRIGALWTMATNPAVSLPGSAGVRAAMERAPLLVASDVTRASDSMVRARIRLPALSWGEKSGTVTNSERVISRQRGFLTPPGEARPDWWAIAGVAARFGRADAFGWTGPADIFREHAALTGLVPEAGRIFDISSLADLSDAAYDALAPLRWGPRRYAPARARLVPTPWRPPANMADAVHPVTLLTGRLRDQWHTMTRTGPVPRLMAQHPAPKLALHPEEAAAIGAVAQIEGQGETALVGVTADPGLPHGVGFLPMHWSDVYAPSGRSNPLVPVAVDPVSGQPELKHAPVRVSPWPARWFAAVVARVRLPDGAAPLLSRAPLPGGLWRHDLAGQSDPAEGFAALRRALDAPGLVWRLLAAPEAGLFRGVAFDAAGAPAAWIALAREAPGPGFDWLAAAFAGGPADAALRRALLAGQAALGPPPSPTICACHGVSRAAIEAAITAGAETVAAVGGACAAGTGCGACRPEIAGLLAAPLVAI</sequence>
<dbReference type="InterPro" id="IPR050123">
    <property type="entry name" value="Prok_molybdopt-oxidoreductase"/>
</dbReference>
<dbReference type="InterPro" id="IPR006657">
    <property type="entry name" value="MoPterin_dinucl-bd_dom"/>
</dbReference>
<evidence type="ECO:0000259" key="6">
    <source>
        <dbReference type="PROSITE" id="PS51669"/>
    </source>
</evidence>
<dbReference type="GO" id="GO:0045333">
    <property type="term" value="P:cellular respiration"/>
    <property type="evidence" value="ECO:0007669"/>
    <property type="project" value="UniProtKB-ARBA"/>
</dbReference>
<evidence type="ECO:0000256" key="4">
    <source>
        <dbReference type="ARBA" id="ARBA00023004"/>
    </source>
</evidence>
<dbReference type="PANTHER" id="PTHR43105">
    <property type="entry name" value="RESPIRATORY NITRATE REDUCTASE"/>
    <property type="match status" value="1"/>
</dbReference>
<dbReference type="GO" id="GO:0046872">
    <property type="term" value="F:metal ion binding"/>
    <property type="evidence" value="ECO:0007669"/>
    <property type="project" value="UniProtKB-KW"/>
</dbReference>
<organism evidence="7 8">
    <name type="scientific">Humitalea rosea</name>
    <dbReference type="NCBI Taxonomy" id="990373"/>
    <lineage>
        <taxon>Bacteria</taxon>
        <taxon>Pseudomonadati</taxon>
        <taxon>Pseudomonadota</taxon>
        <taxon>Alphaproteobacteria</taxon>
        <taxon>Acetobacterales</taxon>
        <taxon>Roseomonadaceae</taxon>
        <taxon>Humitalea</taxon>
    </lineage>
</organism>
<dbReference type="InterPro" id="IPR006656">
    <property type="entry name" value="Mopterin_OxRdtase"/>
</dbReference>
<dbReference type="Pfam" id="PF04879">
    <property type="entry name" value="Molybdop_Fe4S4"/>
    <property type="match status" value="1"/>
</dbReference>
<keyword evidence="1" id="KW-0004">4Fe-4S</keyword>
<dbReference type="AlphaFoldDB" id="A0A2W7I7W6"/>
<reference evidence="7 8" key="1">
    <citation type="submission" date="2018-06" db="EMBL/GenBank/DDBJ databases">
        <title>Genomic Encyclopedia of Archaeal and Bacterial Type Strains, Phase II (KMG-II): from individual species to whole genera.</title>
        <authorList>
            <person name="Goeker M."/>
        </authorList>
    </citation>
    <scope>NUCLEOTIDE SEQUENCE [LARGE SCALE GENOMIC DNA]</scope>
    <source>
        <strain evidence="7 8">DSM 24525</strain>
    </source>
</reference>
<dbReference type="Pfam" id="PF04324">
    <property type="entry name" value="Fer2_BFD"/>
    <property type="match status" value="1"/>
</dbReference>
<accession>A0A2W7I7W6</accession>
<evidence type="ECO:0000256" key="1">
    <source>
        <dbReference type="ARBA" id="ARBA00022485"/>
    </source>
</evidence>
<keyword evidence="8" id="KW-1185">Reference proteome</keyword>
<dbReference type="PANTHER" id="PTHR43105:SF9">
    <property type="entry name" value="NADPH-FE(3+) OXIDOREDUCTASE SUBUNIT ALPHA"/>
    <property type="match status" value="1"/>
</dbReference>
<keyword evidence="5" id="KW-0411">Iron-sulfur</keyword>
<proteinExistence type="predicted"/>
<dbReference type="Pfam" id="PF01568">
    <property type="entry name" value="Molydop_binding"/>
    <property type="match status" value="1"/>
</dbReference>
<evidence type="ECO:0000256" key="3">
    <source>
        <dbReference type="ARBA" id="ARBA00023002"/>
    </source>
</evidence>
<dbReference type="Gene3D" id="3.40.50.740">
    <property type="match status" value="1"/>
</dbReference>
<dbReference type="InterPro" id="IPR041854">
    <property type="entry name" value="BFD-like_2Fe2S-bd_dom_sf"/>
</dbReference>
<gene>
    <name evidence="7" type="ORF">C8P66_11757</name>
</gene>
<evidence type="ECO:0000256" key="5">
    <source>
        <dbReference type="ARBA" id="ARBA00023014"/>
    </source>
</evidence>
<dbReference type="InterPro" id="IPR006963">
    <property type="entry name" value="Mopterin_OxRdtase_4Fe-4S_dom"/>
</dbReference>
<dbReference type="Pfam" id="PF00384">
    <property type="entry name" value="Molybdopterin"/>
    <property type="match status" value="1"/>
</dbReference>
<dbReference type="InterPro" id="IPR009010">
    <property type="entry name" value="Asp_de-COase-like_dom_sf"/>
</dbReference>
<dbReference type="Gene3D" id="3.40.228.10">
    <property type="entry name" value="Dimethylsulfoxide Reductase, domain 2"/>
    <property type="match status" value="1"/>
</dbReference>
<keyword evidence="4" id="KW-0408">Iron</keyword>
<name>A0A2W7I7W6_9PROT</name>
<dbReference type="SUPFAM" id="SSF50692">
    <property type="entry name" value="ADC-like"/>
    <property type="match status" value="1"/>
</dbReference>
<dbReference type="SMART" id="SM00926">
    <property type="entry name" value="Molybdop_Fe4S4"/>
    <property type="match status" value="1"/>
</dbReference>
<dbReference type="SUPFAM" id="SSF53706">
    <property type="entry name" value="Formate dehydrogenase/DMSO reductase, domains 1-3"/>
    <property type="match status" value="1"/>
</dbReference>
<evidence type="ECO:0000256" key="2">
    <source>
        <dbReference type="ARBA" id="ARBA00022723"/>
    </source>
</evidence>
<dbReference type="InterPro" id="IPR007419">
    <property type="entry name" value="BFD-like_2Fe2S-bd_dom"/>
</dbReference>
<dbReference type="Gene3D" id="2.40.40.20">
    <property type="match status" value="1"/>
</dbReference>
<dbReference type="PROSITE" id="PS51669">
    <property type="entry name" value="4FE4S_MOW_BIS_MGD"/>
    <property type="match status" value="1"/>
</dbReference>
<dbReference type="GO" id="GO:0043546">
    <property type="term" value="F:molybdopterin cofactor binding"/>
    <property type="evidence" value="ECO:0007669"/>
    <property type="project" value="InterPro"/>
</dbReference>
<dbReference type="OrthoDB" id="9803192at2"/>
<comment type="caution">
    <text evidence="7">The sequence shown here is derived from an EMBL/GenBank/DDBJ whole genome shotgun (WGS) entry which is preliminary data.</text>
</comment>
<dbReference type="EMBL" id="QKYU01000017">
    <property type="protein sequence ID" value="PZW43031.1"/>
    <property type="molecule type" value="Genomic_DNA"/>
</dbReference>
<evidence type="ECO:0000313" key="8">
    <source>
        <dbReference type="Proteomes" id="UP000249688"/>
    </source>
</evidence>
<dbReference type="Proteomes" id="UP000249688">
    <property type="component" value="Unassembled WGS sequence"/>
</dbReference>
<dbReference type="GO" id="GO:1990204">
    <property type="term" value="C:oxidoreductase complex"/>
    <property type="evidence" value="ECO:0007669"/>
    <property type="project" value="UniProtKB-ARBA"/>
</dbReference>
<dbReference type="GO" id="GO:0016020">
    <property type="term" value="C:membrane"/>
    <property type="evidence" value="ECO:0007669"/>
    <property type="project" value="TreeGrafter"/>
</dbReference>
<dbReference type="GO" id="GO:0051539">
    <property type="term" value="F:4 iron, 4 sulfur cluster binding"/>
    <property type="evidence" value="ECO:0007669"/>
    <property type="project" value="UniProtKB-KW"/>
</dbReference>
<dbReference type="RefSeq" id="WP_111399126.1">
    <property type="nucleotide sequence ID" value="NZ_QKYU01000017.1"/>
</dbReference>
<keyword evidence="2" id="KW-0479">Metal-binding</keyword>
<dbReference type="Gene3D" id="2.20.25.90">
    <property type="entry name" value="ADC-like domains"/>
    <property type="match status" value="1"/>
</dbReference>